<feature type="compositionally biased region" description="Polar residues" evidence="3">
    <location>
        <begin position="97"/>
        <end position="107"/>
    </location>
</feature>
<dbReference type="InterPro" id="IPR021858">
    <property type="entry name" value="Fun_TF"/>
</dbReference>
<reference evidence="5 6" key="1">
    <citation type="journal article" date="2024" name="IMA Fungus">
        <title>Apiospora arundinis, a panoply of carbohydrate-active enzymes and secondary metabolites.</title>
        <authorList>
            <person name="Sorensen T."/>
            <person name="Petersen C."/>
            <person name="Muurmann A.T."/>
            <person name="Christiansen J.V."/>
            <person name="Brundto M.L."/>
            <person name="Overgaard C.K."/>
            <person name="Boysen A.T."/>
            <person name="Wollenberg R.D."/>
            <person name="Larsen T.O."/>
            <person name="Sorensen J.L."/>
            <person name="Nielsen K.L."/>
            <person name="Sondergaard T.E."/>
        </authorList>
    </citation>
    <scope>NUCLEOTIDE SEQUENCE [LARGE SCALE GENOMIC DNA]</scope>
    <source>
        <strain evidence="5 6">AAU 773</strain>
    </source>
</reference>
<dbReference type="PANTHER" id="PTHR37534:SF26">
    <property type="entry name" value="TRANSCRIPTION FACTOR, PUTATIVE-RELATED"/>
    <property type="match status" value="1"/>
</dbReference>
<evidence type="ECO:0000256" key="1">
    <source>
        <dbReference type="ARBA" id="ARBA00004123"/>
    </source>
</evidence>
<comment type="caution">
    <text evidence="5">The sequence shown here is derived from an EMBL/GenBank/DDBJ whole genome shotgun (WGS) entry which is preliminary data.</text>
</comment>
<comment type="subcellular location">
    <subcellularLocation>
        <location evidence="1">Nucleus</location>
    </subcellularLocation>
</comment>
<evidence type="ECO:0000313" key="5">
    <source>
        <dbReference type="EMBL" id="KAK8859914.1"/>
    </source>
</evidence>
<feature type="region of interest" description="Disordered" evidence="3">
    <location>
        <begin position="65"/>
        <end position="151"/>
    </location>
</feature>
<accession>A0ABR2IA94</accession>
<dbReference type="Proteomes" id="UP001390339">
    <property type="component" value="Unassembled WGS sequence"/>
</dbReference>
<evidence type="ECO:0000313" key="6">
    <source>
        <dbReference type="Proteomes" id="UP001390339"/>
    </source>
</evidence>
<feature type="compositionally biased region" description="Polar residues" evidence="3">
    <location>
        <begin position="133"/>
        <end position="146"/>
    </location>
</feature>
<dbReference type="SMART" id="SM00066">
    <property type="entry name" value="GAL4"/>
    <property type="match status" value="1"/>
</dbReference>
<dbReference type="Gene3D" id="4.10.240.10">
    <property type="entry name" value="Zn(2)-C6 fungal-type DNA-binding domain"/>
    <property type="match status" value="1"/>
</dbReference>
<organism evidence="5 6">
    <name type="scientific">Apiospora arundinis</name>
    <dbReference type="NCBI Taxonomy" id="335852"/>
    <lineage>
        <taxon>Eukaryota</taxon>
        <taxon>Fungi</taxon>
        <taxon>Dikarya</taxon>
        <taxon>Ascomycota</taxon>
        <taxon>Pezizomycotina</taxon>
        <taxon>Sordariomycetes</taxon>
        <taxon>Xylariomycetidae</taxon>
        <taxon>Amphisphaeriales</taxon>
        <taxon>Apiosporaceae</taxon>
        <taxon>Apiospora</taxon>
    </lineage>
</organism>
<dbReference type="InterPro" id="IPR036864">
    <property type="entry name" value="Zn2-C6_fun-type_DNA-bd_sf"/>
</dbReference>
<keyword evidence="2" id="KW-0539">Nucleus</keyword>
<dbReference type="PROSITE" id="PS00463">
    <property type="entry name" value="ZN2_CY6_FUNGAL_1"/>
    <property type="match status" value="1"/>
</dbReference>
<dbReference type="CDD" id="cd00067">
    <property type="entry name" value="GAL4"/>
    <property type="match status" value="1"/>
</dbReference>
<sequence length="585" mass="65695">MSGPLRSKQGCWTCRLRKKKCDEVRPQCSTCESLNIMCYGYGPKPDWMSDEAQTKTVADGIKQIVKITSRRRKNTSRDPTGPTVKLAPKPSHESDGTPISNGATSSPDDGAEKPEDDRGASLEVPGEARHGVSQDNINSQGTPQSSDDGDRHQATINQELLISDDEPILLMHFLDTVFPLQYPMYDPDIIEGGRGWLLSLLLRTKPLYHAALAVSSYHRRIRVIHKLLEVCRAAARDRQERHLELSLRAVREAITNVNEFVHRRQSTNQLGTVASIVELVFFELLAGEGHIWRIHLDAAIEMYHRSCADQLAHLDLTEKSRRILLEDLAVYEELDHQGATVTQEVATFRFMSGSIIWLDILASITLGAKPKLLAYHASVITPQSQIRLESIMGCKNWVMTQIGQIAALHARKERAPETHTATIGLDIGHALQLGISQEEMHGLSLSTDYAPKLSVAKASDIITLVTVIYASVAQIYLHLVVHGYQGLEVLNPVMSKLFQILHTQTPRHVFPALVCPLFILGCAARPGEEQIWVRDIMASQEPQDRLFRHRCKISPVLEKVWTLRETNTDFRWKDTLDLCEDLLLY</sequence>
<proteinExistence type="predicted"/>
<keyword evidence="6" id="KW-1185">Reference proteome</keyword>
<evidence type="ECO:0000256" key="2">
    <source>
        <dbReference type="ARBA" id="ARBA00023242"/>
    </source>
</evidence>
<dbReference type="PANTHER" id="PTHR37534">
    <property type="entry name" value="TRANSCRIPTIONAL ACTIVATOR PROTEIN UGA3"/>
    <property type="match status" value="1"/>
</dbReference>
<dbReference type="InterPro" id="IPR001138">
    <property type="entry name" value="Zn2Cys6_DnaBD"/>
</dbReference>
<dbReference type="Pfam" id="PF00172">
    <property type="entry name" value="Zn_clus"/>
    <property type="match status" value="1"/>
</dbReference>
<evidence type="ECO:0000259" key="4">
    <source>
        <dbReference type="PROSITE" id="PS50048"/>
    </source>
</evidence>
<evidence type="ECO:0000256" key="3">
    <source>
        <dbReference type="SAM" id="MobiDB-lite"/>
    </source>
</evidence>
<dbReference type="SUPFAM" id="SSF57701">
    <property type="entry name" value="Zn2/Cys6 DNA-binding domain"/>
    <property type="match status" value="1"/>
</dbReference>
<dbReference type="EMBL" id="JAPCWZ010000006">
    <property type="protein sequence ID" value="KAK8859914.1"/>
    <property type="molecule type" value="Genomic_DNA"/>
</dbReference>
<dbReference type="Pfam" id="PF11951">
    <property type="entry name" value="Fungal_trans_2"/>
    <property type="match status" value="1"/>
</dbReference>
<gene>
    <name evidence="5" type="ORF">PGQ11_010648</name>
</gene>
<name>A0ABR2IA94_9PEZI</name>
<protein>
    <recommendedName>
        <fullName evidence="4">Zn(2)-C6 fungal-type domain-containing protein</fullName>
    </recommendedName>
</protein>
<dbReference type="PROSITE" id="PS50048">
    <property type="entry name" value="ZN2_CY6_FUNGAL_2"/>
    <property type="match status" value="1"/>
</dbReference>
<feature type="domain" description="Zn(2)-C6 fungal-type" evidence="4">
    <location>
        <begin position="10"/>
        <end position="38"/>
    </location>
</feature>
<feature type="compositionally biased region" description="Basic and acidic residues" evidence="3">
    <location>
        <begin position="110"/>
        <end position="132"/>
    </location>
</feature>